<feature type="domain" description="PH" evidence="9">
    <location>
        <begin position="573"/>
        <end position="704"/>
    </location>
</feature>
<evidence type="ECO:0000256" key="1">
    <source>
        <dbReference type="ARBA" id="ARBA00011980"/>
    </source>
</evidence>
<dbReference type="RefSeq" id="XP_024403605.1">
    <property type="nucleotide sequence ID" value="XM_024547837.2"/>
</dbReference>
<feature type="compositionally biased region" description="Basic and acidic residues" evidence="8">
    <location>
        <begin position="647"/>
        <end position="658"/>
    </location>
</feature>
<feature type="compositionally biased region" description="Polar residues" evidence="8">
    <location>
        <begin position="722"/>
        <end position="740"/>
    </location>
</feature>
<dbReference type="STRING" id="3218.A0A2K1IX24"/>
<evidence type="ECO:0000256" key="8">
    <source>
        <dbReference type="SAM" id="MobiDB-lite"/>
    </source>
</evidence>
<dbReference type="InterPro" id="IPR027417">
    <property type="entry name" value="P-loop_NTPase"/>
</dbReference>
<sequence length="948" mass="102463">MGDSRAAMERISVAIDSLVLLAESMRQASALLADEDGDAPEMSTSFLSVVTLGNMSSGKSAVLNSLVGHPVLPTGENGATRAPIILDMERDKSGSSGGLAVILDGRTQNVSASDVRHSLQGRLKNASALKGRTEGIRLTLRSASTLPLKLIDLPGLDSRSSTDDSPAHDLAANNETILLVVIPATSCREVATSKALKLAHELDSDGTRTVGVISKIDQAASDPRSLAAVNALISGQGPPSTADIPWVALIGQSVSIAAAHSNGEHSLDTAWKAEMESLKSILNGAPSTKLGRIALVETLSHQIRKRLKQRLPTLLSGLEGKSQQVEQELVRLGEQRVQTSEGTRAIALELCREFEDMFLQHINTGEGQGWKVVSSFEGALPKRIKNLPIDQMFEISSVKKLVLEADGYQPYLLSPEKGLRALVRKALELAKDPAKACVDEVHRVLVDIVSGAANGTAGLGRYSPLKREIVAIATAALDEYRAEAKKMVVALVDMERAFIPPQHFIRLVQRRMDRLRREDDGKGLQIKKAQDAEQSLLSKATAPTNIGGNLKAMKSEDAKKEVSDAPSTLQIVGDNVAGYLLKQSDNNEWNKRWFVLNEKTCKLAYTKKSEDRTFRGVINLEECVLEDGPGNKENGPEDSNPKSSKSKKSDGAAEKEDSTAKLIFSVSHKEAYKAILKASHPLVVRADNMAEKLDWMSRIRACIEGKGGSSQDRVRSSKDSDNSVTTRSTYDAPTDLSSNLRKPIDPEEDLRLMAQEVRDYVEAVLNSLSANVPKAVVLCQVERAKDAMLNQLYSSISSHGTGRIEELLQEDQEVKARRERCVRQAEALSKLTRQLSMQEARTAAAAAAVSSFDDSSNPKAGGGMLEAEDWRVAFEQAAIPDSVSRSSYSSSSSRSSRAPSPSTNGRALSRNANYNDYDENVDVGSSRRAPGRLPPPPPPPPSGSSMYK</sequence>
<dbReference type="InterPro" id="IPR001849">
    <property type="entry name" value="PH_domain"/>
</dbReference>
<evidence type="ECO:0000256" key="5">
    <source>
        <dbReference type="ARBA" id="ARBA00023134"/>
    </source>
</evidence>
<dbReference type="SMART" id="SM00233">
    <property type="entry name" value="PH"/>
    <property type="match status" value="1"/>
</dbReference>
<dbReference type="GeneID" id="112295838"/>
<comment type="similarity">
    <text evidence="7">Belongs to the TRAFAC class dynamin-like GTPase superfamily. Dynamin/Fzo/YdjA family.</text>
</comment>
<feature type="region of interest" description="Disordered" evidence="8">
    <location>
        <begin position="706"/>
        <end position="742"/>
    </location>
</feature>
<evidence type="ECO:0000259" key="9">
    <source>
        <dbReference type="PROSITE" id="PS50003"/>
    </source>
</evidence>
<dbReference type="Pfam" id="PF00169">
    <property type="entry name" value="PH"/>
    <property type="match status" value="1"/>
</dbReference>
<feature type="region of interest" description="Disordered" evidence="8">
    <location>
        <begin position="881"/>
        <end position="948"/>
    </location>
</feature>
<evidence type="ECO:0000256" key="7">
    <source>
        <dbReference type="RuleBase" id="RU003932"/>
    </source>
</evidence>
<dbReference type="InterPro" id="IPR030381">
    <property type="entry name" value="G_DYNAMIN_dom"/>
</dbReference>
<dbReference type="InterPro" id="IPR019762">
    <property type="entry name" value="Dynamin_GTPase_CS"/>
</dbReference>
<dbReference type="PROSITE" id="PS51388">
    <property type="entry name" value="GED"/>
    <property type="match status" value="1"/>
</dbReference>
<dbReference type="GO" id="GO:0005525">
    <property type="term" value="F:GTP binding"/>
    <property type="evidence" value="ECO:0007669"/>
    <property type="project" value="UniProtKB-KW"/>
</dbReference>
<dbReference type="OrthoDB" id="5562561at2759"/>
<dbReference type="PANTHER" id="PTHR11566">
    <property type="entry name" value="DYNAMIN"/>
    <property type="match status" value="1"/>
</dbReference>
<dbReference type="GO" id="GO:0005737">
    <property type="term" value="C:cytoplasm"/>
    <property type="evidence" value="ECO:0000318"/>
    <property type="project" value="GO_Central"/>
</dbReference>
<dbReference type="InterPro" id="IPR011993">
    <property type="entry name" value="PH-like_dom_sf"/>
</dbReference>
<keyword evidence="6" id="KW-0505">Motor protein</keyword>
<dbReference type="InterPro" id="IPR020850">
    <property type="entry name" value="GED_dom"/>
</dbReference>
<dbReference type="Gene3D" id="3.40.50.300">
    <property type="entry name" value="P-loop containing nucleotide triphosphate hydrolases"/>
    <property type="match status" value="1"/>
</dbReference>
<dbReference type="EC" id="3.6.5.5" evidence="1"/>
<dbReference type="PaxDb" id="3218-PP1S109_214V6.1"/>
<feature type="compositionally biased region" description="Low complexity" evidence="8">
    <location>
        <begin position="881"/>
        <end position="902"/>
    </location>
</feature>
<dbReference type="GO" id="GO:0016020">
    <property type="term" value="C:membrane"/>
    <property type="evidence" value="ECO:0000318"/>
    <property type="project" value="GO_Central"/>
</dbReference>
<dbReference type="SUPFAM" id="SSF52540">
    <property type="entry name" value="P-loop containing nucleoside triphosphate hydrolases"/>
    <property type="match status" value="1"/>
</dbReference>
<dbReference type="AlphaFoldDB" id="A0A2K1IX24"/>
<feature type="domain" description="GED" evidence="10">
    <location>
        <begin position="750"/>
        <end position="843"/>
    </location>
</feature>
<dbReference type="InterPro" id="IPR022812">
    <property type="entry name" value="Dynamin"/>
</dbReference>
<evidence type="ECO:0000256" key="2">
    <source>
        <dbReference type="ARBA" id="ARBA00022701"/>
    </source>
</evidence>
<keyword evidence="4" id="KW-0378">Hydrolase</keyword>
<dbReference type="InterPro" id="IPR045063">
    <property type="entry name" value="Dynamin_N"/>
</dbReference>
<feature type="domain" description="Dynamin-type G" evidence="11">
    <location>
        <begin position="43"/>
        <end position="312"/>
    </location>
</feature>
<dbReference type="FunFam" id="3.40.50.300:FF:004149">
    <property type="entry name" value="Predicted protein"/>
    <property type="match status" value="1"/>
</dbReference>
<evidence type="ECO:0000256" key="6">
    <source>
        <dbReference type="ARBA" id="ARBA00023175"/>
    </source>
</evidence>
<dbReference type="Gramene" id="Pp3c19_3640V3.1">
    <property type="protein sequence ID" value="Pp3c19_3640V3.1"/>
    <property type="gene ID" value="Pp3c19_3640"/>
</dbReference>
<evidence type="ECO:0000313" key="13">
    <source>
        <dbReference type="EnsemblPlants" id="Pp3c19_3640V3.1"/>
    </source>
</evidence>
<dbReference type="InterPro" id="IPR001401">
    <property type="entry name" value="Dynamin_GTPase"/>
</dbReference>
<dbReference type="OMA" id="KNEARIM"/>
<dbReference type="Pfam" id="PF02212">
    <property type="entry name" value="GED"/>
    <property type="match status" value="1"/>
</dbReference>
<dbReference type="Gene3D" id="1.20.120.1240">
    <property type="entry name" value="Dynamin, middle domain"/>
    <property type="match status" value="1"/>
</dbReference>
<evidence type="ECO:0000313" key="12">
    <source>
        <dbReference type="EMBL" id="PNR33824.1"/>
    </source>
</evidence>
<evidence type="ECO:0000313" key="14">
    <source>
        <dbReference type="Proteomes" id="UP000006727"/>
    </source>
</evidence>
<keyword evidence="2" id="KW-0493">Microtubule</keyword>
<dbReference type="GO" id="GO:0072583">
    <property type="term" value="P:clathrin-dependent endocytosis"/>
    <property type="evidence" value="ECO:0000318"/>
    <property type="project" value="GO_Central"/>
</dbReference>
<dbReference type="Pfam" id="PF00350">
    <property type="entry name" value="Dynamin_N"/>
    <property type="match status" value="1"/>
</dbReference>
<dbReference type="PROSITE" id="PS00410">
    <property type="entry name" value="G_DYNAMIN_1"/>
    <property type="match status" value="1"/>
</dbReference>
<dbReference type="Pfam" id="PF01031">
    <property type="entry name" value="Dynamin_M"/>
    <property type="match status" value="1"/>
</dbReference>
<feature type="compositionally biased region" description="Pro residues" evidence="8">
    <location>
        <begin position="932"/>
        <end position="942"/>
    </location>
</feature>
<dbReference type="PRINTS" id="PR00195">
    <property type="entry name" value="DYNAMIN"/>
</dbReference>
<dbReference type="SMART" id="SM00302">
    <property type="entry name" value="GED"/>
    <property type="match status" value="1"/>
</dbReference>
<dbReference type="PANTHER" id="PTHR11566:SF57">
    <property type="entry name" value="DYNAMIN-2B"/>
    <property type="match status" value="1"/>
</dbReference>
<evidence type="ECO:0000259" key="11">
    <source>
        <dbReference type="PROSITE" id="PS51718"/>
    </source>
</evidence>
<dbReference type="EMBL" id="ABEU02000019">
    <property type="protein sequence ID" value="PNR33824.1"/>
    <property type="molecule type" value="Genomic_DNA"/>
</dbReference>
<evidence type="ECO:0000259" key="10">
    <source>
        <dbReference type="PROSITE" id="PS51388"/>
    </source>
</evidence>
<dbReference type="SMART" id="SM00053">
    <property type="entry name" value="DYNc"/>
    <property type="match status" value="1"/>
</dbReference>
<keyword evidence="14" id="KW-1185">Reference proteome</keyword>
<protein>
    <recommendedName>
        <fullName evidence="1">dynamin GTPase</fullName>
        <ecNumber evidence="1">3.6.5.5</ecNumber>
    </recommendedName>
</protein>
<dbReference type="EnsemblPlants" id="Pp3c19_3640V3.1">
    <property type="protein sequence ID" value="Pp3c19_3640V3.1"/>
    <property type="gene ID" value="Pp3c19_3640"/>
</dbReference>
<dbReference type="GO" id="GO:0008017">
    <property type="term" value="F:microtubule binding"/>
    <property type="evidence" value="ECO:0000318"/>
    <property type="project" value="GO_Central"/>
</dbReference>
<dbReference type="InterPro" id="IPR000375">
    <property type="entry name" value="Dynamin_stalk"/>
</dbReference>
<reference evidence="12 14" key="1">
    <citation type="journal article" date="2008" name="Science">
        <title>The Physcomitrella genome reveals evolutionary insights into the conquest of land by plants.</title>
        <authorList>
            <person name="Rensing S."/>
            <person name="Lang D."/>
            <person name="Zimmer A."/>
            <person name="Terry A."/>
            <person name="Salamov A."/>
            <person name="Shapiro H."/>
            <person name="Nishiyama T."/>
            <person name="Perroud P.-F."/>
            <person name="Lindquist E."/>
            <person name="Kamisugi Y."/>
            <person name="Tanahashi T."/>
            <person name="Sakakibara K."/>
            <person name="Fujita T."/>
            <person name="Oishi K."/>
            <person name="Shin-I T."/>
            <person name="Kuroki Y."/>
            <person name="Toyoda A."/>
            <person name="Suzuki Y."/>
            <person name="Hashimoto A."/>
            <person name="Yamaguchi K."/>
            <person name="Sugano A."/>
            <person name="Kohara Y."/>
            <person name="Fujiyama A."/>
            <person name="Anterola A."/>
            <person name="Aoki S."/>
            <person name="Ashton N."/>
            <person name="Barbazuk W.B."/>
            <person name="Barker E."/>
            <person name="Bennetzen J."/>
            <person name="Bezanilla M."/>
            <person name="Blankenship R."/>
            <person name="Cho S.H."/>
            <person name="Dutcher S."/>
            <person name="Estelle M."/>
            <person name="Fawcett J.A."/>
            <person name="Gundlach H."/>
            <person name="Hanada K."/>
            <person name="Heyl A."/>
            <person name="Hicks K.A."/>
            <person name="Hugh J."/>
            <person name="Lohr M."/>
            <person name="Mayer K."/>
            <person name="Melkozernov A."/>
            <person name="Murata T."/>
            <person name="Nelson D."/>
            <person name="Pils B."/>
            <person name="Prigge M."/>
            <person name="Reiss B."/>
            <person name="Renner T."/>
            <person name="Rombauts S."/>
            <person name="Rushton P."/>
            <person name="Sanderfoot A."/>
            <person name="Schween G."/>
            <person name="Shiu S.-H."/>
            <person name="Stueber K."/>
            <person name="Theodoulou F.L."/>
            <person name="Tu H."/>
            <person name="Van de Peer Y."/>
            <person name="Verrier P.J."/>
            <person name="Waters E."/>
            <person name="Wood A."/>
            <person name="Yang L."/>
            <person name="Cove D."/>
            <person name="Cuming A."/>
            <person name="Hasebe M."/>
            <person name="Lucas S."/>
            <person name="Mishler D.B."/>
            <person name="Reski R."/>
            <person name="Grigoriev I."/>
            <person name="Quatrano R.S."/>
            <person name="Boore J.L."/>
        </authorList>
    </citation>
    <scope>NUCLEOTIDE SEQUENCE [LARGE SCALE GENOMIC DNA]</scope>
    <source>
        <strain evidence="13 14">cv. Gransden 2004</strain>
    </source>
</reference>
<accession>A0A2K1IX24</accession>
<name>A0A2K1IX24_PHYPA</name>
<dbReference type="Proteomes" id="UP000006727">
    <property type="component" value="Chromosome 19"/>
</dbReference>
<evidence type="ECO:0000256" key="3">
    <source>
        <dbReference type="ARBA" id="ARBA00022741"/>
    </source>
</evidence>
<dbReference type="GO" id="GO:0005874">
    <property type="term" value="C:microtubule"/>
    <property type="evidence" value="ECO:0000318"/>
    <property type="project" value="GO_Central"/>
</dbReference>
<dbReference type="EnsemblPlants" id="Pp3c19_3640V3.2">
    <property type="protein sequence ID" value="Pp3c19_3640V3.2"/>
    <property type="gene ID" value="Pp3c19_3640"/>
</dbReference>
<gene>
    <name evidence="13" type="primary">LOC112295838</name>
    <name evidence="12" type="ORF">PHYPA_023640</name>
</gene>
<reference evidence="12 14" key="2">
    <citation type="journal article" date="2018" name="Plant J.">
        <title>The Physcomitrella patens chromosome-scale assembly reveals moss genome structure and evolution.</title>
        <authorList>
            <person name="Lang D."/>
            <person name="Ullrich K.K."/>
            <person name="Murat F."/>
            <person name="Fuchs J."/>
            <person name="Jenkins J."/>
            <person name="Haas F.B."/>
            <person name="Piednoel M."/>
            <person name="Gundlach H."/>
            <person name="Van Bel M."/>
            <person name="Meyberg R."/>
            <person name="Vives C."/>
            <person name="Morata J."/>
            <person name="Symeonidi A."/>
            <person name="Hiss M."/>
            <person name="Muchero W."/>
            <person name="Kamisugi Y."/>
            <person name="Saleh O."/>
            <person name="Blanc G."/>
            <person name="Decker E.L."/>
            <person name="van Gessel N."/>
            <person name="Grimwood J."/>
            <person name="Hayes R.D."/>
            <person name="Graham S.W."/>
            <person name="Gunter L.E."/>
            <person name="McDaniel S.F."/>
            <person name="Hoernstein S.N.W."/>
            <person name="Larsson A."/>
            <person name="Li F.W."/>
            <person name="Perroud P.F."/>
            <person name="Phillips J."/>
            <person name="Ranjan P."/>
            <person name="Rokshar D.S."/>
            <person name="Rothfels C.J."/>
            <person name="Schneider L."/>
            <person name="Shu S."/>
            <person name="Stevenson D.W."/>
            <person name="Thummler F."/>
            <person name="Tillich M."/>
            <person name="Villarreal Aguilar J.C."/>
            <person name="Widiez T."/>
            <person name="Wong G.K."/>
            <person name="Wymore A."/>
            <person name="Zhang Y."/>
            <person name="Zimmer A.D."/>
            <person name="Quatrano R.S."/>
            <person name="Mayer K.F.X."/>
            <person name="Goodstein D."/>
            <person name="Casacuberta J.M."/>
            <person name="Vandepoele K."/>
            <person name="Reski R."/>
            <person name="Cuming A.C."/>
            <person name="Tuskan G.A."/>
            <person name="Maumus F."/>
            <person name="Salse J."/>
            <person name="Schmutz J."/>
            <person name="Rensing S.A."/>
        </authorList>
    </citation>
    <scope>NUCLEOTIDE SEQUENCE [LARGE SCALE GENOMIC DNA]</scope>
    <source>
        <strain evidence="13 14">cv. Gransden 2004</strain>
    </source>
</reference>
<dbReference type="SUPFAM" id="SSF50729">
    <property type="entry name" value="PH domain-like"/>
    <property type="match status" value="1"/>
</dbReference>
<feature type="region of interest" description="Disordered" evidence="8">
    <location>
        <begin position="626"/>
        <end position="658"/>
    </location>
</feature>
<dbReference type="Gramene" id="Pp3c19_3640V3.2">
    <property type="protein sequence ID" value="Pp3c19_3640V3.2"/>
    <property type="gene ID" value="Pp3c19_3640"/>
</dbReference>
<feature type="compositionally biased region" description="Basic and acidic residues" evidence="8">
    <location>
        <begin position="712"/>
        <end position="721"/>
    </location>
</feature>
<evidence type="ECO:0000256" key="4">
    <source>
        <dbReference type="ARBA" id="ARBA00022801"/>
    </source>
</evidence>
<dbReference type="InterPro" id="IPR003130">
    <property type="entry name" value="GED"/>
</dbReference>
<organism evidence="12">
    <name type="scientific">Physcomitrium patens</name>
    <name type="common">Spreading-leaved earth moss</name>
    <name type="synonym">Physcomitrella patens</name>
    <dbReference type="NCBI Taxonomy" id="3218"/>
    <lineage>
        <taxon>Eukaryota</taxon>
        <taxon>Viridiplantae</taxon>
        <taxon>Streptophyta</taxon>
        <taxon>Embryophyta</taxon>
        <taxon>Bryophyta</taxon>
        <taxon>Bryophytina</taxon>
        <taxon>Bryopsida</taxon>
        <taxon>Funariidae</taxon>
        <taxon>Funariales</taxon>
        <taxon>Funariaceae</taxon>
        <taxon>Physcomitrium</taxon>
    </lineage>
</organism>
<dbReference type="FunFam" id="1.20.120.1240:FF:000011">
    <property type="entry name" value="Dynamin-2A"/>
    <property type="match status" value="1"/>
</dbReference>
<dbReference type="PROSITE" id="PS50003">
    <property type="entry name" value="PH_DOMAIN"/>
    <property type="match status" value="1"/>
</dbReference>
<proteinExistence type="inferred from homology"/>
<dbReference type="PROSITE" id="PS51718">
    <property type="entry name" value="G_DYNAMIN_2"/>
    <property type="match status" value="1"/>
</dbReference>
<dbReference type="GO" id="GO:0003924">
    <property type="term" value="F:GTPase activity"/>
    <property type="evidence" value="ECO:0000318"/>
    <property type="project" value="GO_Central"/>
</dbReference>
<reference evidence="13" key="3">
    <citation type="submission" date="2020-12" db="UniProtKB">
        <authorList>
            <consortium name="EnsemblPlants"/>
        </authorList>
    </citation>
    <scope>IDENTIFICATION</scope>
</reference>
<feature type="compositionally biased region" description="Polar residues" evidence="8">
    <location>
        <begin position="903"/>
        <end position="914"/>
    </location>
</feature>
<keyword evidence="5 7" id="KW-0342">GTP-binding</keyword>
<keyword evidence="3 7" id="KW-0547">Nucleotide-binding</keyword>
<dbReference type="Gene3D" id="2.30.29.30">
    <property type="entry name" value="Pleckstrin-homology domain (PH domain)/Phosphotyrosine-binding domain (PTB)"/>
    <property type="match status" value="1"/>
</dbReference>